<evidence type="ECO:0000256" key="1">
    <source>
        <dbReference type="SAM" id="Phobius"/>
    </source>
</evidence>
<organism evidence="2 3">
    <name type="scientific">Nitrosotalea sinensis</name>
    <dbReference type="NCBI Taxonomy" id="1499975"/>
    <lineage>
        <taxon>Archaea</taxon>
        <taxon>Nitrososphaerota</taxon>
        <taxon>Nitrososphaeria</taxon>
        <taxon>Nitrosotaleales</taxon>
        <taxon>Nitrosotaleaceae</taxon>
        <taxon>Nitrosotalea</taxon>
    </lineage>
</organism>
<name>A0A2H1EEN6_9ARCH</name>
<keyword evidence="1" id="KW-1133">Transmembrane helix</keyword>
<protein>
    <submittedName>
        <fullName evidence="2">Uncharacterized protein</fullName>
    </submittedName>
</protein>
<keyword evidence="1" id="KW-0472">Membrane</keyword>
<keyword evidence="1" id="KW-0812">Transmembrane</keyword>
<keyword evidence="3" id="KW-1185">Reference proteome</keyword>
<feature type="transmembrane region" description="Helical" evidence="1">
    <location>
        <begin position="6"/>
        <end position="25"/>
    </location>
</feature>
<dbReference type="EMBL" id="FRFC01000003">
    <property type="protein sequence ID" value="SHO43317.1"/>
    <property type="molecule type" value="Genomic_DNA"/>
</dbReference>
<reference evidence="3" key="1">
    <citation type="submission" date="2016-12" db="EMBL/GenBank/DDBJ databases">
        <authorList>
            <person name="Herbold C."/>
        </authorList>
    </citation>
    <scope>NUCLEOTIDE SEQUENCE [LARGE SCALE GENOMIC DNA]</scope>
</reference>
<gene>
    <name evidence="2" type="ORF">NSIN_20008</name>
</gene>
<dbReference type="AlphaFoldDB" id="A0A2H1EEN6"/>
<evidence type="ECO:0000313" key="2">
    <source>
        <dbReference type="EMBL" id="SHO43317.1"/>
    </source>
</evidence>
<proteinExistence type="predicted"/>
<accession>A0A2H1EEN6</accession>
<sequence>MNKKYAVMLGIGIALVISVVGLYVLSAQESKPVDKNLRQQNETTPAAKNYSIQLHESVGIKSK</sequence>
<dbReference type="Proteomes" id="UP000232412">
    <property type="component" value="Unassembled WGS sequence"/>
</dbReference>
<evidence type="ECO:0000313" key="3">
    <source>
        <dbReference type="Proteomes" id="UP000232412"/>
    </source>
</evidence>